<keyword evidence="1" id="KW-1133">Transmembrane helix</keyword>
<evidence type="ECO:0000256" key="1">
    <source>
        <dbReference type="SAM" id="Phobius"/>
    </source>
</evidence>
<keyword evidence="3" id="KW-1185">Reference proteome</keyword>
<dbReference type="EMBL" id="WBJZ01000001">
    <property type="protein sequence ID" value="KAB1662411.1"/>
    <property type="molecule type" value="Genomic_DNA"/>
</dbReference>
<keyword evidence="1" id="KW-0472">Membrane</keyword>
<keyword evidence="1" id="KW-0812">Transmembrane</keyword>
<evidence type="ECO:0000313" key="3">
    <source>
        <dbReference type="Proteomes" id="UP000467240"/>
    </source>
</evidence>
<dbReference type="AlphaFoldDB" id="A0A7J5C1A2"/>
<organism evidence="2 3">
    <name type="scientific">Pseudoclavibacter chungangensis</name>
    <dbReference type="NCBI Taxonomy" id="587635"/>
    <lineage>
        <taxon>Bacteria</taxon>
        <taxon>Bacillati</taxon>
        <taxon>Actinomycetota</taxon>
        <taxon>Actinomycetes</taxon>
        <taxon>Micrococcales</taxon>
        <taxon>Microbacteriaceae</taxon>
        <taxon>Pseudoclavibacter</taxon>
    </lineage>
</organism>
<proteinExistence type="predicted"/>
<gene>
    <name evidence="2" type="ORF">F8O01_00205</name>
</gene>
<evidence type="ECO:0000313" key="2">
    <source>
        <dbReference type="EMBL" id="KAB1662411.1"/>
    </source>
</evidence>
<reference evidence="2 3" key="1">
    <citation type="submission" date="2019-09" db="EMBL/GenBank/DDBJ databases">
        <title>Phylogeny of genus Pseudoclavibacter and closely related genus.</title>
        <authorList>
            <person name="Li Y."/>
        </authorList>
    </citation>
    <scope>NUCLEOTIDE SEQUENCE [LARGE SCALE GENOMIC DNA]</scope>
    <source>
        <strain evidence="2 3">DSM 23821</strain>
    </source>
</reference>
<dbReference type="Proteomes" id="UP000467240">
    <property type="component" value="Unassembled WGS sequence"/>
</dbReference>
<accession>A0A7J5C1A2</accession>
<feature type="transmembrane region" description="Helical" evidence="1">
    <location>
        <begin position="44"/>
        <end position="63"/>
    </location>
</feature>
<dbReference type="RefSeq" id="WP_158038843.1">
    <property type="nucleotide sequence ID" value="NZ_JACCFV010000001.1"/>
</dbReference>
<protein>
    <submittedName>
        <fullName evidence="2">Uncharacterized protein</fullName>
    </submittedName>
</protein>
<comment type="caution">
    <text evidence="2">The sequence shown here is derived from an EMBL/GenBank/DDBJ whole genome shotgun (WGS) entry which is preliminary data.</text>
</comment>
<name>A0A7J5C1A2_9MICO</name>
<sequence>MLIWTRWGWLMVLIAFLVCGVTASIVRGIATWVAARTYSVAPEAVTAGIAFVITGALVHVVALTL</sequence>